<comment type="caution">
    <text evidence="3">The sequence shown here is derived from an EMBL/GenBank/DDBJ whole genome shotgun (WGS) entry which is preliminary data.</text>
</comment>
<evidence type="ECO:0000313" key="4">
    <source>
        <dbReference type="Proteomes" id="UP000076276"/>
    </source>
</evidence>
<dbReference type="GO" id="GO:1902201">
    <property type="term" value="P:negative regulation of bacterial-type flagellum-dependent cell motility"/>
    <property type="evidence" value="ECO:0007669"/>
    <property type="project" value="TreeGrafter"/>
</dbReference>
<dbReference type="SUPFAM" id="SSF55781">
    <property type="entry name" value="GAF domain-like"/>
    <property type="match status" value="1"/>
</dbReference>
<dbReference type="Pfam" id="PF00990">
    <property type="entry name" value="GGDEF"/>
    <property type="match status" value="1"/>
</dbReference>
<proteinExistence type="predicted"/>
<protein>
    <recommendedName>
        <fullName evidence="1">diguanylate cyclase</fullName>
        <ecNumber evidence="1">2.7.7.65</ecNumber>
    </recommendedName>
</protein>
<dbReference type="NCBIfam" id="TIGR00254">
    <property type="entry name" value="GGDEF"/>
    <property type="match status" value="1"/>
</dbReference>
<dbReference type="Proteomes" id="UP000076276">
    <property type="component" value="Unassembled WGS sequence"/>
</dbReference>
<dbReference type="InterPro" id="IPR050469">
    <property type="entry name" value="Diguanylate_Cyclase"/>
</dbReference>
<dbReference type="PROSITE" id="PS50887">
    <property type="entry name" value="GGDEF"/>
    <property type="match status" value="1"/>
</dbReference>
<dbReference type="Gene3D" id="3.30.450.40">
    <property type="match status" value="1"/>
</dbReference>
<evidence type="ECO:0000259" key="2">
    <source>
        <dbReference type="PROSITE" id="PS50887"/>
    </source>
</evidence>
<organism evidence="3 4">
    <name type="scientific">Acinetobacter pragensis</name>
    <dbReference type="NCBI Taxonomy" id="1806892"/>
    <lineage>
        <taxon>Bacteria</taxon>
        <taxon>Pseudomonadati</taxon>
        <taxon>Pseudomonadota</taxon>
        <taxon>Gammaproteobacteria</taxon>
        <taxon>Moraxellales</taxon>
        <taxon>Moraxellaceae</taxon>
        <taxon>Acinetobacter</taxon>
    </lineage>
</organism>
<feature type="domain" description="GGDEF" evidence="2">
    <location>
        <begin position="196"/>
        <end position="316"/>
    </location>
</feature>
<dbReference type="InterPro" id="IPR003018">
    <property type="entry name" value="GAF"/>
</dbReference>
<dbReference type="GO" id="GO:0016301">
    <property type="term" value="F:kinase activity"/>
    <property type="evidence" value="ECO:0007669"/>
    <property type="project" value="UniProtKB-KW"/>
</dbReference>
<dbReference type="GO" id="GO:0043709">
    <property type="term" value="P:cell adhesion involved in single-species biofilm formation"/>
    <property type="evidence" value="ECO:0007669"/>
    <property type="project" value="TreeGrafter"/>
</dbReference>
<dbReference type="InterPro" id="IPR029787">
    <property type="entry name" value="Nucleotide_cyclase"/>
</dbReference>
<keyword evidence="4" id="KW-1185">Reference proteome</keyword>
<dbReference type="GO" id="GO:0005886">
    <property type="term" value="C:plasma membrane"/>
    <property type="evidence" value="ECO:0007669"/>
    <property type="project" value="TreeGrafter"/>
</dbReference>
<dbReference type="EC" id="2.7.7.65" evidence="1"/>
<dbReference type="Gene3D" id="3.30.70.270">
    <property type="match status" value="1"/>
</dbReference>
<dbReference type="Pfam" id="PF01590">
    <property type="entry name" value="GAF"/>
    <property type="match status" value="1"/>
</dbReference>
<accession>A0A151Y099</accession>
<dbReference type="STRING" id="1806892.AZH43_14505"/>
<sequence length="316" mass="35896">MDEICLGEWWQSTGREILNFLHQRFGFDLCMITRVEGDDWIVLQTEDHGYHIKPGQVFKWADSFCCHMVKGNGPKIAPASEKIELYASAPINNQVSIKSYIGQPITNEDGSLFGTLCAIHPKTKSENISQDIAIIELLGDLLSRILQAELRQFKQINEFKSLRKKVFKDDLTGLYNRRAWEEFLEKEEERCKRYGHPAAIFFIDINDLKQVNDSLGHSAGDHLIQCAANVLVNTVRSNDIIARLGGDEFVILSMENNSVGAEILLKRILDAFCEVDISIAIGFSMRVPNKGLLFAAEQADKKMYMHKKKLKSKLIF</sequence>
<dbReference type="EMBL" id="LUAW01000026">
    <property type="protein sequence ID" value="KYQ71467.1"/>
    <property type="molecule type" value="Genomic_DNA"/>
</dbReference>
<dbReference type="InterPro" id="IPR029016">
    <property type="entry name" value="GAF-like_dom_sf"/>
</dbReference>
<keyword evidence="3" id="KW-0418">Kinase</keyword>
<reference evidence="3 4" key="1">
    <citation type="submission" date="2016-03" db="EMBL/GenBank/DDBJ databases">
        <title>Acinetobacter genomospecies 28 strain ANC 4149.</title>
        <authorList>
            <person name="Radolfova-Krizova L."/>
            <person name="Nemec A."/>
        </authorList>
    </citation>
    <scope>NUCLEOTIDE SEQUENCE [LARGE SCALE GENOMIC DNA]</scope>
    <source>
        <strain evidence="3 4">ANC 4149</strain>
    </source>
</reference>
<keyword evidence="3" id="KW-0808">Transferase</keyword>
<dbReference type="SMART" id="SM00267">
    <property type="entry name" value="GGDEF"/>
    <property type="match status" value="1"/>
</dbReference>
<evidence type="ECO:0000313" key="3">
    <source>
        <dbReference type="EMBL" id="KYQ71467.1"/>
    </source>
</evidence>
<evidence type="ECO:0000256" key="1">
    <source>
        <dbReference type="ARBA" id="ARBA00012528"/>
    </source>
</evidence>
<dbReference type="InterPro" id="IPR000160">
    <property type="entry name" value="GGDEF_dom"/>
</dbReference>
<dbReference type="GO" id="GO:0052621">
    <property type="term" value="F:diguanylate cyclase activity"/>
    <property type="evidence" value="ECO:0007669"/>
    <property type="project" value="UniProtKB-EC"/>
</dbReference>
<dbReference type="CDD" id="cd01949">
    <property type="entry name" value="GGDEF"/>
    <property type="match status" value="1"/>
</dbReference>
<dbReference type="InterPro" id="IPR043128">
    <property type="entry name" value="Rev_trsase/Diguanyl_cyclase"/>
</dbReference>
<dbReference type="PANTHER" id="PTHR45138:SF6">
    <property type="entry name" value="DIGUANYLATE CYCLASE DGCN"/>
    <property type="match status" value="1"/>
</dbReference>
<name>A0A151Y099_9GAMM</name>
<dbReference type="AlphaFoldDB" id="A0A151Y099"/>
<dbReference type="SUPFAM" id="SSF55073">
    <property type="entry name" value="Nucleotide cyclase"/>
    <property type="match status" value="1"/>
</dbReference>
<gene>
    <name evidence="3" type="ORF">AZH43_14505</name>
</gene>
<dbReference type="SMART" id="SM00065">
    <property type="entry name" value="GAF"/>
    <property type="match status" value="1"/>
</dbReference>
<dbReference type="PANTHER" id="PTHR45138">
    <property type="entry name" value="REGULATORY COMPONENTS OF SENSORY TRANSDUCTION SYSTEM"/>
    <property type="match status" value="1"/>
</dbReference>